<evidence type="ECO:0000256" key="3">
    <source>
        <dbReference type="ARBA" id="ARBA00023015"/>
    </source>
</evidence>
<dbReference type="Proteomes" id="UP001465755">
    <property type="component" value="Unassembled WGS sequence"/>
</dbReference>
<feature type="region of interest" description="Disordered" evidence="6">
    <location>
        <begin position="33"/>
        <end position="55"/>
    </location>
</feature>
<comment type="subcellular location">
    <subcellularLocation>
        <location evidence="1">Nucleus</location>
    </subcellularLocation>
</comment>
<protein>
    <submittedName>
        <fullName evidence="7">Uncharacterized protein</fullName>
    </submittedName>
</protein>
<evidence type="ECO:0000256" key="4">
    <source>
        <dbReference type="ARBA" id="ARBA00023163"/>
    </source>
</evidence>
<evidence type="ECO:0000313" key="8">
    <source>
        <dbReference type="Proteomes" id="UP001465755"/>
    </source>
</evidence>
<dbReference type="PANTHER" id="PTHR13114">
    <property type="entry name" value="MEDIATOR OF RNA POLYMERASE II TRANSCRIPTION SUBUNIT 17"/>
    <property type="match status" value="1"/>
</dbReference>
<comment type="caution">
    <text evidence="7">The sequence shown here is derived from an EMBL/GenBank/DDBJ whole genome shotgun (WGS) entry which is preliminary data.</text>
</comment>
<dbReference type="EMBL" id="JALJOQ010000006">
    <property type="protein sequence ID" value="KAK9812483.1"/>
    <property type="molecule type" value="Genomic_DNA"/>
</dbReference>
<dbReference type="AlphaFoldDB" id="A0AAW1PWD9"/>
<sequence>MALPRTKRLKHVSAEGVETFADDDQWEFLRAAGAPLQEDGEAKEAEDAAIDNDDAPATPWQALEKLQSARFELHALLELVNHVESQDFVGIGFVAEPKKSVDKYLSQHAQRLQASRQRLSVTQQRLQQGLSALESTAKRWQVFHADLEQLQAQGWKLVRCPPEAPTPFVARLTFPLRKTKPHAAQHPEAGAAKPGGRQGSVGPQQPAPFAPAPQAAAAEAVRDVPIGMDPATGHASVAADGTVQEGTRVSPAGGQPAAIVSGAAAVHAALCKALSRLFWRTLIQDFQKEGQFDSKGNVGYMLTRQLCEIFAVPAEPQLAAWVPLLGQLHLVGLTGKLNSSVLNNAANKPNDGHGARGHTGLDKVCHQAQPALAPGASHAHHPTGRHHAERGAGKSLTRQQDSQ</sequence>
<comment type="similarity">
    <text evidence="2">Belongs to the Mediator complex subunit 17 family.</text>
</comment>
<feature type="region of interest" description="Disordered" evidence="6">
    <location>
        <begin position="179"/>
        <end position="218"/>
    </location>
</feature>
<dbReference type="GO" id="GO:0006357">
    <property type="term" value="P:regulation of transcription by RNA polymerase II"/>
    <property type="evidence" value="ECO:0007669"/>
    <property type="project" value="InterPro"/>
</dbReference>
<reference evidence="7 8" key="1">
    <citation type="journal article" date="2024" name="Nat. Commun.">
        <title>Phylogenomics reveals the evolutionary origins of lichenization in chlorophyte algae.</title>
        <authorList>
            <person name="Puginier C."/>
            <person name="Libourel C."/>
            <person name="Otte J."/>
            <person name="Skaloud P."/>
            <person name="Haon M."/>
            <person name="Grisel S."/>
            <person name="Petersen M."/>
            <person name="Berrin J.G."/>
            <person name="Delaux P.M."/>
            <person name="Dal Grande F."/>
            <person name="Keller J."/>
        </authorList>
    </citation>
    <scope>NUCLEOTIDE SEQUENCE [LARGE SCALE GENOMIC DNA]</scope>
    <source>
        <strain evidence="7 8">SAG 2036</strain>
    </source>
</reference>
<proteinExistence type="inferred from homology"/>
<dbReference type="PANTHER" id="PTHR13114:SF7">
    <property type="entry name" value="MEDIATOR OF RNA POLYMERASE II TRANSCRIPTION SUBUNIT 17"/>
    <property type="match status" value="1"/>
</dbReference>
<keyword evidence="3" id="KW-0805">Transcription regulation</keyword>
<organism evidence="7 8">
    <name type="scientific">Symbiochloris irregularis</name>
    <dbReference type="NCBI Taxonomy" id="706552"/>
    <lineage>
        <taxon>Eukaryota</taxon>
        <taxon>Viridiplantae</taxon>
        <taxon>Chlorophyta</taxon>
        <taxon>core chlorophytes</taxon>
        <taxon>Trebouxiophyceae</taxon>
        <taxon>Trebouxiales</taxon>
        <taxon>Trebouxiaceae</taxon>
        <taxon>Symbiochloris</taxon>
    </lineage>
</organism>
<dbReference type="GO" id="GO:0003712">
    <property type="term" value="F:transcription coregulator activity"/>
    <property type="evidence" value="ECO:0007669"/>
    <property type="project" value="InterPro"/>
</dbReference>
<dbReference type="GO" id="GO:0016592">
    <property type="term" value="C:mediator complex"/>
    <property type="evidence" value="ECO:0007669"/>
    <property type="project" value="InterPro"/>
</dbReference>
<dbReference type="GO" id="GO:0070847">
    <property type="term" value="C:core mediator complex"/>
    <property type="evidence" value="ECO:0007669"/>
    <property type="project" value="TreeGrafter"/>
</dbReference>
<evidence type="ECO:0000256" key="1">
    <source>
        <dbReference type="ARBA" id="ARBA00004123"/>
    </source>
</evidence>
<dbReference type="InterPro" id="IPR019313">
    <property type="entry name" value="Mediator_Med17"/>
</dbReference>
<accession>A0AAW1PWD9</accession>
<gene>
    <name evidence="7" type="ORF">WJX73_003380</name>
</gene>
<evidence type="ECO:0000256" key="5">
    <source>
        <dbReference type="ARBA" id="ARBA00023242"/>
    </source>
</evidence>
<keyword evidence="4" id="KW-0804">Transcription</keyword>
<evidence type="ECO:0000256" key="2">
    <source>
        <dbReference type="ARBA" id="ARBA00005635"/>
    </source>
</evidence>
<name>A0AAW1PWD9_9CHLO</name>
<evidence type="ECO:0000256" key="6">
    <source>
        <dbReference type="SAM" id="MobiDB-lite"/>
    </source>
</evidence>
<keyword evidence="5" id="KW-0539">Nucleus</keyword>
<evidence type="ECO:0000313" key="7">
    <source>
        <dbReference type="EMBL" id="KAK9812483.1"/>
    </source>
</evidence>
<feature type="compositionally biased region" description="Basic residues" evidence="6">
    <location>
        <begin position="378"/>
        <end position="388"/>
    </location>
</feature>
<feature type="region of interest" description="Disordered" evidence="6">
    <location>
        <begin position="371"/>
        <end position="403"/>
    </location>
</feature>
<keyword evidence="8" id="KW-1185">Reference proteome</keyword>